<dbReference type="CDD" id="cd00751">
    <property type="entry name" value="thiolase"/>
    <property type="match status" value="1"/>
</dbReference>
<gene>
    <name evidence="9" type="ORF">LSH36_708g00023</name>
</gene>
<dbReference type="PROSITE" id="PS00099">
    <property type="entry name" value="THIOLASE_3"/>
    <property type="match status" value="1"/>
</dbReference>
<keyword evidence="3 6" id="KW-0808">Transferase</keyword>
<evidence type="ECO:0000256" key="6">
    <source>
        <dbReference type="RuleBase" id="RU003557"/>
    </source>
</evidence>
<name>A0AAD9J2Q8_9ANNE</name>
<evidence type="ECO:0000313" key="9">
    <source>
        <dbReference type="EMBL" id="KAK2145022.1"/>
    </source>
</evidence>
<dbReference type="PANTHER" id="PTHR18919:SF107">
    <property type="entry name" value="ACETYL-COA ACETYLTRANSFERASE, CYTOSOLIC"/>
    <property type="match status" value="1"/>
</dbReference>
<feature type="active site" description="Proton acceptor" evidence="5">
    <location>
        <position position="350"/>
    </location>
</feature>
<dbReference type="Pfam" id="PF02803">
    <property type="entry name" value="Thiolase_C"/>
    <property type="match status" value="1"/>
</dbReference>
<dbReference type="EMBL" id="JAODUP010000708">
    <property type="protein sequence ID" value="KAK2145022.1"/>
    <property type="molecule type" value="Genomic_DNA"/>
</dbReference>
<feature type="domain" description="Thiolase N-terminal" evidence="7">
    <location>
        <begin position="5"/>
        <end position="264"/>
    </location>
</feature>
<dbReference type="InterPro" id="IPR020616">
    <property type="entry name" value="Thiolase_N"/>
</dbReference>
<dbReference type="PROSITE" id="PS00098">
    <property type="entry name" value="THIOLASE_1"/>
    <property type="match status" value="1"/>
</dbReference>
<evidence type="ECO:0000256" key="5">
    <source>
        <dbReference type="PIRSR" id="PIRSR000429-1"/>
    </source>
</evidence>
<evidence type="ECO:0000313" key="10">
    <source>
        <dbReference type="Proteomes" id="UP001208570"/>
    </source>
</evidence>
<dbReference type="InterPro" id="IPR020610">
    <property type="entry name" value="Thiolase_AS"/>
</dbReference>
<dbReference type="Proteomes" id="UP001208570">
    <property type="component" value="Unassembled WGS sequence"/>
</dbReference>
<evidence type="ECO:0000256" key="4">
    <source>
        <dbReference type="ARBA" id="ARBA00023315"/>
    </source>
</evidence>
<dbReference type="Gene3D" id="3.40.47.10">
    <property type="match status" value="2"/>
</dbReference>
<comment type="caution">
    <text evidence="9">The sequence shown here is derived from an EMBL/GenBank/DDBJ whole genome shotgun (WGS) entry which is preliminary data.</text>
</comment>
<dbReference type="InterPro" id="IPR020617">
    <property type="entry name" value="Thiolase_C"/>
</dbReference>
<accession>A0AAD9J2Q8</accession>
<dbReference type="InterPro" id="IPR020615">
    <property type="entry name" value="Thiolase_acyl_enz_int_AS"/>
</dbReference>
<dbReference type="AlphaFoldDB" id="A0AAD9J2Q8"/>
<comment type="pathway">
    <text evidence="1">Lipid metabolism.</text>
</comment>
<dbReference type="PIRSF" id="PIRSF000429">
    <property type="entry name" value="Ac-CoA_Ac_transf"/>
    <property type="match status" value="1"/>
</dbReference>
<evidence type="ECO:0000259" key="8">
    <source>
        <dbReference type="Pfam" id="PF02803"/>
    </source>
</evidence>
<comment type="similarity">
    <text evidence="2 6">Belongs to the thiolase-like superfamily. Thiolase family.</text>
</comment>
<evidence type="ECO:0000256" key="1">
    <source>
        <dbReference type="ARBA" id="ARBA00005189"/>
    </source>
</evidence>
<dbReference type="FunFam" id="3.40.47.10:FF:000010">
    <property type="entry name" value="Acetyl-CoA acetyltransferase (Thiolase)"/>
    <property type="match status" value="1"/>
</dbReference>
<keyword evidence="10" id="KW-1185">Reference proteome</keyword>
<protein>
    <recommendedName>
        <fullName evidence="11">Acetyl-CoA acetyltransferase, cytosolic</fullName>
    </recommendedName>
</protein>
<dbReference type="NCBIfam" id="TIGR01930">
    <property type="entry name" value="AcCoA-C-Actrans"/>
    <property type="match status" value="1"/>
</dbReference>
<feature type="active site" description="Proton acceptor" evidence="5">
    <location>
        <position position="380"/>
    </location>
</feature>
<sequence length="394" mass="41471">MEDEIVITSAVRTPVGSFNGGLASLPAHELGAIVIKESVNRSKIKVEDVDEVILGHILTAGQGQNPARQASIKAGLPVTTPAWCLNEVCGSGLRAVALAYQQIKLGDANIVVAGGQENMSKSPHCIHMRAGMKFGDASLKDSMLSDGLWDVFNNYHMGCTAENIAKRWSISREQQDQFALLSQQKCEIAQKDGNFNDEIIPVTIPSRAGPVTVSKDEFPRSGCTIEGLQKLKPAFIKDGTGTVTAGNASGINDGAAAVVVMKKSDAEKRGIEPLCRIVSWAHVGVDPAIMGIGPVNATKKALEKAGWSIADVDLFELNEAFASQSLAVLKELGLDTEKVNVNGGAIALGHPIGASGCRILVTLLHSMKNRDAKKGVAALCVGGGMGVALCVERL</sequence>
<evidence type="ECO:0000256" key="2">
    <source>
        <dbReference type="ARBA" id="ARBA00010982"/>
    </source>
</evidence>
<evidence type="ECO:0000256" key="3">
    <source>
        <dbReference type="ARBA" id="ARBA00022679"/>
    </source>
</evidence>
<dbReference type="InterPro" id="IPR016039">
    <property type="entry name" value="Thiolase-like"/>
</dbReference>
<keyword evidence="4 6" id="KW-0012">Acyltransferase</keyword>
<dbReference type="GO" id="GO:0003988">
    <property type="term" value="F:acetyl-CoA C-acyltransferase activity"/>
    <property type="evidence" value="ECO:0007669"/>
    <property type="project" value="UniProtKB-ARBA"/>
</dbReference>
<dbReference type="PROSITE" id="PS00737">
    <property type="entry name" value="THIOLASE_2"/>
    <property type="match status" value="1"/>
</dbReference>
<organism evidence="9 10">
    <name type="scientific">Paralvinella palmiformis</name>
    <dbReference type="NCBI Taxonomy" id="53620"/>
    <lineage>
        <taxon>Eukaryota</taxon>
        <taxon>Metazoa</taxon>
        <taxon>Spiralia</taxon>
        <taxon>Lophotrochozoa</taxon>
        <taxon>Annelida</taxon>
        <taxon>Polychaeta</taxon>
        <taxon>Sedentaria</taxon>
        <taxon>Canalipalpata</taxon>
        <taxon>Terebellida</taxon>
        <taxon>Terebelliformia</taxon>
        <taxon>Alvinellidae</taxon>
        <taxon>Paralvinella</taxon>
    </lineage>
</organism>
<feature type="active site" description="Acyl-thioester intermediate" evidence="5">
    <location>
        <position position="89"/>
    </location>
</feature>
<reference evidence="9" key="1">
    <citation type="journal article" date="2023" name="Mol. Biol. Evol.">
        <title>Third-Generation Sequencing Reveals the Adaptive Role of the Epigenome in Three Deep-Sea Polychaetes.</title>
        <authorList>
            <person name="Perez M."/>
            <person name="Aroh O."/>
            <person name="Sun Y."/>
            <person name="Lan Y."/>
            <person name="Juniper S.K."/>
            <person name="Young C.R."/>
            <person name="Angers B."/>
            <person name="Qian P.Y."/>
        </authorList>
    </citation>
    <scope>NUCLEOTIDE SEQUENCE</scope>
    <source>
        <strain evidence="9">P08H-3</strain>
    </source>
</reference>
<evidence type="ECO:0000259" key="7">
    <source>
        <dbReference type="Pfam" id="PF00108"/>
    </source>
</evidence>
<dbReference type="InterPro" id="IPR002155">
    <property type="entry name" value="Thiolase"/>
</dbReference>
<feature type="domain" description="Thiolase C-terminal" evidence="8">
    <location>
        <begin position="272"/>
        <end position="393"/>
    </location>
</feature>
<dbReference type="SUPFAM" id="SSF53901">
    <property type="entry name" value="Thiolase-like"/>
    <property type="match status" value="2"/>
</dbReference>
<dbReference type="Pfam" id="PF00108">
    <property type="entry name" value="Thiolase_N"/>
    <property type="match status" value="1"/>
</dbReference>
<evidence type="ECO:0008006" key="11">
    <source>
        <dbReference type="Google" id="ProtNLM"/>
    </source>
</evidence>
<dbReference type="PANTHER" id="PTHR18919">
    <property type="entry name" value="ACETYL-COA C-ACYLTRANSFERASE"/>
    <property type="match status" value="1"/>
</dbReference>
<proteinExistence type="inferred from homology"/>
<dbReference type="InterPro" id="IPR020613">
    <property type="entry name" value="Thiolase_CS"/>
</dbReference>